<evidence type="ECO:0000313" key="5">
    <source>
        <dbReference type="EMBL" id="CZF77079.1"/>
    </source>
</evidence>
<dbReference type="GO" id="GO:0005829">
    <property type="term" value="C:cytosol"/>
    <property type="evidence" value="ECO:0007669"/>
    <property type="project" value="TreeGrafter"/>
</dbReference>
<dbReference type="AlphaFoldDB" id="A0A128ER87"/>
<dbReference type="EC" id="3.1.21.-" evidence="5"/>
<feature type="binding site" evidence="4">
    <location>
        <position position="93"/>
    </location>
    <ligand>
        <name>a divalent metal cation</name>
        <dbReference type="ChEBI" id="CHEBI:60240"/>
        <label>1</label>
    </ligand>
</feature>
<dbReference type="GO" id="GO:0016788">
    <property type="term" value="F:hydrolase activity, acting on ester bonds"/>
    <property type="evidence" value="ECO:0007669"/>
    <property type="project" value="InterPro"/>
</dbReference>
<evidence type="ECO:0000256" key="2">
    <source>
        <dbReference type="ARBA" id="ARBA00022723"/>
    </source>
</evidence>
<feature type="binding site" evidence="4">
    <location>
        <position position="129"/>
    </location>
    <ligand>
        <name>a divalent metal cation</name>
        <dbReference type="ChEBI" id="CHEBI:60240"/>
        <label>2</label>
    </ligand>
</feature>
<dbReference type="RefSeq" id="WP_062660502.1">
    <property type="nucleotide sequence ID" value="NZ_FIZX01000001.1"/>
</dbReference>
<keyword evidence="3 5" id="KW-0378">Hydrolase</keyword>
<sequence length="255" mass="28020">MIDTHCHFDFPPFADHPEDWVRRSVAAGVNSLVVPAVATENWGQVAVLAETFPEISYAVGLHPVWMTSHQDDDIQKLDAFLADAPKGLVAVGECGLDFAIENADPERQKWLLTEQLQLAEKYQLPVILHSRKAHNELLQILNGFPAVKGVLHAFSGSEQVGREYIKRGFLLGIGGTITYERANKTRNALKKLPLSSLVLETDAPDMPVFGFQGEPNLPERLPLIAHALATLKEVDVGEIIHATTQNSTACFALNV</sequence>
<comment type="similarity">
    <text evidence="1">Belongs to the metallo-dependent hydrolases superfamily. TatD-type hydrolase family.</text>
</comment>
<feature type="binding site" evidence="4">
    <location>
        <position position="202"/>
    </location>
    <ligand>
        <name>a divalent metal cation</name>
        <dbReference type="ChEBI" id="CHEBI:60240"/>
        <label>1</label>
    </ligand>
</feature>
<dbReference type="GO" id="GO:0046872">
    <property type="term" value="F:metal ion binding"/>
    <property type="evidence" value="ECO:0007669"/>
    <property type="project" value="UniProtKB-KW"/>
</dbReference>
<dbReference type="OrthoDB" id="9810005at2"/>
<dbReference type="InterPro" id="IPR018228">
    <property type="entry name" value="DNase_TatD-rel_CS"/>
</dbReference>
<dbReference type="PANTHER" id="PTHR46124:SF3">
    <property type="entry name" value="HYDROLASE"/>
    <property type="match status" value="1"/>
</dbReference>
<dbReference type="InterPro" id="IPR001130">
    <property type="entry name" value="TatD-like"/>
</dbReference>
<dbReference type="PANTHER" id="PTHR46124">
    <property type="entry name" value="D-AMINOACYL-TRNA DEACYLASE"/>
    <property type="match status" value="1"/>
</dbReference>
<dbReference type="EMBL" id="FIZX01000001">
    <property type="protein sequence ID" value="CZF77079.1"/>
    <property type="molecule type" value="Genomic_DNA"/>
</dbReference>
<keyword evidence="6" id="KW-1185">Reference proteome</keyword>
<dbReference type="FunFam" id="3.20.20.140:FF:000005">
    <property type="entry name" value="TatD family hydrolase"/>
    <property type="match status" value="1"/>
</dbReference>
<dbReference type="Pfam" id="PF01026">
    <property type="entry name" value="TatD_DNase"/>
    <property type="match status" value="1"/>
</dbReference>
<dbReference type="PROSITE" id="PS01091">
    <property type="entry name" value="TATD_3"/>
    <property type="match status" value="1"/>
</dbReference>
<evidence type="ECO:0000256" key="4">
    <source>
        <dbReference type="PIRSR" id="PIRSR005902-1"/>
    </source>
</evidence>
<feature type="binding site" evidence="4">
    <location>
        <position position="5"/>
    </location>
    <ligand>
        <name>a divalent metal cation</name>
        <dbReference type="ChEBI" id="CHEBI:60240"/>
        <label>1</label>
    </ligand>
</feature>
<dbReference type="CDD" id="cd01310">
    <property type="entry name" value="TatD_DNAse"/>
    <property type="match status" value="1"/>
</dbReference>
<gene>
    <name evidence="5" type="primary">yjjV</name>
    <name evidence="5" type="ORF">GCE9029_00003</name>
</gene>
<protein>
    <submittedName>
        <fullName evidence="5">Putative deoxyribonuclease YjjV</fullName>
        <ecNumber evidence="5">3.1.21.-</ecNumber>
    </submittedName>
</protein>
<dbReference type="PIRSF" id="PIRSF005902">
    <property type="entry name" value="DNase_TatD"/>
    <property type="match status" value="1"/>
</dbReference>
<dbReference type="Gene3D" id="3.20.20.140">
    <property type="entry name" value="Metal-dependent hydrolases"/>
    <property type="match status" value="1"/>
</dbReference>
<name>A0A128ER87_9GAMM</name>
<dbReference type="SUPFAM" id="SSF51556">
    <property type="entry name" value="Metallo-dependent hydrolases"/>
    <property type="match status" value="1"/>
</dbReference>
<reference evidence="6" key="1">
    <citation type="submission" date="2016-02" db="EMBL/GenBank/DDBJ databases">
        <authorList>
            <person name="Rodrigo-Torres Lidia"/>
            <person name="Arahal R.David."/>
        </authorList>
    </citation>
    <scope>NUCLEOTIDE SEQUENCE [LARGE SCALE GENOMIC DNA]</scope>
    <source>
        <strain evidence="6">CECT 9029</strain>
    </source>
</reference>
<dbReference type="InterPro" id="IPR032466">
    <property type="entry name" value="Metal_Hydrolase"/>
</dbReference>
<dbReference type="Proteomes" id="UP000071641">
    <property type="component" value="Unassembled WGS sequence"/>
</dbReference>
<dbReference type="PROSITE" id="PS01137">
    <property type="entry name" value="TATD_1"/>
    <property type="match status" value="1"/>
</dbReference>
<feature type="binding site" evidence="4">
    <location>
        <position position="152"/>
    </location>
    <ligand>
        <name>a divalent metal cation</name>
        <dbReference type="ChEBI" id="CHEBI:60240"/>
        <label>2</label>
    </ligand>
</feature>
<proteinExistence type="inferred from homology"/>
<dbReference type="STRING" id="1796497.GCE9029_00003"/>
<feature type="binding site" evidence="4">
    <location>
        <position position="7"/>
    </location>
    <ligand>
        <name>a divalent metal cation</name>
        <dbReference type="ChEBI" id="CHEBI:60240"/>
        <label>1</label>
    </ligand>
</feature>
<organism evidence="5 6">
    <name type="scientific">Grimontia celer</name>
    <dbReference type="NCBI Taxonomy" id="1796497"/>
    <lineage>
        <taxon>Bacteria</taxon>
        <taxon>Pseudomonadati</taxon>
        <taxon>Pseudomonadota</taxon>
        <taxon>Gammaproteobacteria</taxon>
        <taxon>Vibrionales</taxon>
        <taxon>Vibrionaceae</taxon>
        <taxon>Grimontia</taxon>
    </lineage>
</organism>
<evidence type="ECO:0000256" key="3">
    <source>
        <dbReference type="ARBA" id="ARBA00022801"/>
    </source>
</evidence>
<evidence type="ECO:0000256" key="1">
    <source>
        <dbReference type="ARBA" id="ARBA00009275"/>
    </source>
</evidence>
<evidence type="ECO:0000313" key="6">
    <source>
        <dbReference type="Proteomes" id="UP000071641"/>
    </source>
</evidence>
<keyword evidence="2 4" id="KW-0479">Metal-binding</keyword>
<accession>A0A128ER87</accession>